<sequence length="1043" mass="118874">MQRRALLSRPVSFSPENLGQNALQLISNFRFALFLVGVLVFTIIAATYHPGDTLYPSPMITYFLTSTSNSTFRSDDPTAHSGEDFLSPNSSSDASSTFCADGSIDCSDPEVFHTMMRAAIEMFPNIHFYRFGKPAPGAGDGKSCDMAWRFRPEETKLAGFYKDYRRFEISRSANCTYSVVKIGDYHTGINARKKQKQTESGDGVVVPAVSGAVNGPLPAVDSHTEFSAEKYLIYTGGGDRCKSMKHYLWSFLCALGEAQHLNRTLVMDLSICLNSMYSSSNQDEEGKDFRFYFDFEHLRGSASVLNQRQFWADWEKWQAKDKLKLYLVEDFNVTPMKLAGVRDSLIMRKFGAVEPDNYWYRVCEGETESVIQRPWNLIWKCRRLRDIVSAIASRMNWDFDAVHVVRGKKAKHTDALISTLRDKIDDGRHLYVAADEPNTTFFDALKERYRTHFLDDFSDLWGEDSEWYLEMMKLNSGVPVEFDGYMRVEVDAALFLRGKKQIGTFKDLTNFHLPVVELQEMQRRALLSRPVSFSPENFGQNALQLISNFRFALFLVGVLVFTIIAATYHPGDTLYPSPMITYFLTSTSNSTFRSDDPTAHSGEDFLSPNSSSDASSTFCADGSIDCSDPEVFHTMMRAAIEMFPNIHFYRFGKPAPGAGDGKSCDMAWRFRPEETKPAGFYKDYRRFEISRSANCTYSVVKIGDYHTGINARKKQKQTESGDGVVVPAVSGAVNGPLPAVDSHTEFSAEKYLIYTGGGDRCKSMKHYLWSFLCALGEAQHLNRTLVMDLSICLNSMYSSSNQDEEGKDFRFYFDFEHLRDSASVLNQRQFWADWEKWQAKDKLKLYLVEDFNVTPMKLAGVRDSLIMRKFGAVEPDNYWYRVCEGETESVIQRPWNLIWKCRRLRDIVSAIASRMNWDFDAVHVVRGKKAKHTDALISTLRDKIDDGRHLYVAADEPNTTFFDALKERYRTHFLDDFSDLWGEDSEWYLEMMKLNSGVPVEFDGYMRVEVDAALFLRGKKQIGTFKDLTSDCKDGVNACRVSA</sequence>
<proteinExistence type="predicted"/>
<organism evidence="4 5">
    <name type="scientific">Platanthera guangdongensis</name>
    <dbReference type="NCBI Taxonomy" id="2320717"/>
    <lineage>
        <taxon>Eukaryota</taxon>
        <taxon>Viridiplantae</taxon>
        <taxon>Streptophyta</taxon>
        <taxon>Embryophyta</taxon>
        <taxon>Tracheophyta</taxon>
        <taxon>Spermatophyta</taxon>
        <taxon>Magnoliopsida</taxon>
        <taxon>Liliopsida</taxon>
        <taxon>Asparagales</taxon>
        <taxon>Orchidaceae</taxon>
        <taxon>Orchidoideae</taxon>
        <taxon>Orchideae</taxon>
        <taxon>Orchidinae</taxon>
        <taxon>Platanthera</taxon>
    </lineage>
</organism>
<feature type="domain" description="DUF7075" evidence="3">
    <location>
        <begin position="225"/>
        <end position="502"/>
    </location>
</feature>
<reference evidence="4 5" key="1">
    <citation type="journal article" date="2022" name="Nat. Plants">
        <title>Genomes of leafy and leafless Platanthera orchids illuminate the evolution of mycoheterotrophy.</title>
        <authorList>
            <person name="Li M.H."/>
            <person name="Liu K.W."/>
            <person name="Li Z."/>
            <person name="Lu H.C."/>
            <person name="Ye Q.L."/>
            <person name="Zhang D."/>
            <person name="Wang J.Y."/>
            <person name="Li Y.F."/>
            <person name="Zhong Z.M."/>
            <person name="Liu X."/>
            <person name="Yu X."/>
            <person name="Liu D.K."/>
            <person name="Tu X.D."/>
            <person name="Liu B."/>
            <person name="Hao Y."/>
            <person name="Liao X.Y."/>
            <person name="Jiang Y.T."/>
            <person name="Sun W.H."/>
            <person name="Chen J."/>
            <person name="Chen Y.Q."/>
            <person name="Ai Y."/>
            <person name="Zhai J.W."/>
            <person name="Wu S.S."/>
            <person name="Zhou Z."/>
            <person name="Hsiao Y.Y."/>
            <person name="Wu W.L."/>
            <person name="Chen Y.Y."/>
            <person name="Lin Y.F."/>
            <person name="Hsu J.L."/>
            <person name="Li C.Y."/>
            <person name="Wang Z.W."/>
            <person name="Zhao X."/>
            <person name="Zhong W.Y."/>
            <person name="Ma X.K."/>
            <person name="Ma L."/>
            <person name="Huang J."/>
            <person name="Chen G.Z."/>
            <person name="Huang M.Z."/>
            <person name="Huang L."/>
            <person name="Peng D.H."/>
            <person name="Luo Y.B."/>
            <person name="Zou S.Q."/>
            <person name="Chen S.P."/>
            <person name="Lan S."/>
            <person name="Tsai W.C."/>
            <person name="Van de Peer Y."/>
            <person name="Liu Z.J."/>
        </authorList>
    </citation>
    <scope>NUCLEOTIDE SEQUENCE [LARGE SCALE GENOMIC DNA]</scope>
    <source>
        <strain evidence="4">Lor288</strain>
    </source>
</reference>
<keyword evidence="5" id="KW-1185">Reference proteome</keyword>
<dbReference type="Pfam" id="PF23269">
    <property type="entry name" value="DUF7074"/>
    <property type="match status" value="2"/>
</dbReference>
<evidence type="ECO:0000313" key="4">
    <source>
        <dbReference type="EMBL" id="KAK8945349.1"/>
    </source>
</evidence>
<evidence type="ECO:0000259" key="3">
    <source>
        <dbReference type="Pfam" id="PF23272"/>
    </source>
</evidence>
<name>A0ABR2LMN8_9ASPA</name>
<dbReference type="PANTHER" id="PTHR31469:SF2">
    <property type="entry name" value="EXPRESSED PROTEIN"/>
    <property type="match status" value="1"/>
</dbReference>
<comment type="caution">
    <text evidence="4">The sequence shown here is derived from an EMBL/GenBank/DDBJ whole genome shotgun (WGS) entry which is preliminary data.</text>
</comment>
<feature type="domain" description="DUF7075" evidence="3">
    <location>
        <begin position="745"/>
        <end position="1022"/>
    </location>
</feature>
<keyword evidence="1" id="KW-0812">Transmembrane</keyword>
<dbReference type="Proteomes" id="UP001412067">
    <property type="component" value="Unassembled WGS sequence"/>
</dbReference>
<evidence type="ECO:0000259" key="2">
    <source>
        <dbReference type="Pfam" id="PF23269"/>
    </source>
</evidence>
<dbReference type="Pfam" id="PF23272">
    <property type="entry name" value="DUF7075"/>
    <property type="match status" value="2"/>
</dbReference>
<feature type="domain" description="DUF7074" evidence="2">
    <location>
        <begin position="103"/>
        <end position="187"/>
    </location>
</feature>
<evidence type="ECO:0000313" key="5">
    <source>
        <dbReference type="Proteomes" id="UP001412067"/>
    </source>
</evidence>
<keyword evidence="1" id="KW-0472">Membrane</keyword>
<keyword evidence="1" id="KW-1133">Transmembrane helix</keyword>
<feature type="domain" description="DUF7074" evidence="2">
    <location>
        <begin position="623"/>
        <end position="707"/>
    </location>
</feature>
<protein>
    <recommendedName>
        <fullName evidence="6">O-fucosyltransferase family protein</fullName>
    </recommendedName>
</protein>
<evidence type="ECO:0000256" key="1">
    <source>
        <dbReference type="SAM" id="Phobius"/>
    </source>
</evidence>
<dbReference type="InterPro" id="IPR055502">
    <property type="entry name" value="DUF7074"/>
</dbReference>
<feature type="transmembrane region" description="Helical" evidence="1">
    <location>
        <begin position="31"/>
        <end position="49"/>
    </location>
</feature>
<dbReference type="InterPro" id="IPR055503">
    <property type="entry name" value="DUF7075"/>
</dbReference>
<accession>A0ABR2LMN8</accession>
<gene>
    <name evidence="4" type="ORF">KSP40_PGU006637</name>
</gene>
<dbReference type="EMBL" id="JBBWWR010000017">
    <property type="protein sequence ID" value="KAK8945349.1"/>
    <property type="molecule type" value="Genomic_DNA"/>
</dbReference>
<dbReference type="PANTHER" id="PTHR31469">
    <property type="entry name" value="OS07G0633600 PROTEIN"/>
    <property type="match status" value="1"/>
</dbReference>
<evidence type="ECO:0008006" key="6">
    <source>
        <dbReference type="Google" id="ProtNLM"/>
    </source>
</evidence>